<dbReference type="EMBL" id="JACCJC010000003">
    <property type="protein sequence ID" value="KAF6240723.1"/>
    <property type="molecule type" value="Genomic_DNA"/>
</dbReference>
<protein>
    <submittedName>
        <fullName evidence="1">Uncharacterized protein</fullName>
    </submittedName>
</protein>
<proteinExistence type="predicted"/>
<dbReference type="GeneID" id="59283070"/>
<dbReference type="Proteomes" id="UP000578531">
    <property type="component" value="Unassembled WGS sequence"/>
</dbReference>
<dbReference type="Pfam" id="PF04229">
    <property type="entry name" value="GrpB"/>
    <property type="match status" value="1"/>
</dbReference>
<reference evidence="1 2" key="1">
    <citation type="journal article" date="2020" name="Genomics">
        <title>Complete, high-quality genomes from long-read metagenomic sequencing of two wolf lichen thalli reveals enigmatic genome architecture.</title>
        <authorList>
            <person name="McKenzie S.K."/>
            <person name="Walston R.F."/>
            <person name="Allen J.L."/>
        </authorList>
    </citation>
    <scope>NUCLEOTIDE SEQUENCE [LARGE SCALE GENOMIC DNA]</scope>
    <source>
        <strain evidence="1">WasteWater2</strain>
    </source>
</reference>
<dbReference type="InterPro" id="IPR043519">
    <property type="entry name" value="NT_sf"/>
</dbReference>
<keyword evidence="2" id="KW-1185">Reference proteome</keyword>
<organism evidence="1 2">
    <name type="scientific">Letharia columbiana</name>
    <dbReference type="NCBI Taxonomy" id="112416"/>
    <lineage>
        <taxon>Eukaryota</taxon>
        <taxon>Fungi</taxon>
        <taxon>Dikarya</taxon>
        <taxon>Ascomycota</taxon>
        <taxon>Pezizomycotina</taxon>
        <taxon>Lecanoromycetes</taxon>
        <taxon>OSLEUM clade</taxon>
        <taxon>Lecanoromycetidae</taxon>
        <taxon>Lecanorales</taxon>
        <taxon>Lecanorineae</taxon>
        <taxon>Parmeliaceae</taxon>
        <taxon>Letharia</taxon>
    </lineage>
</organism>
<dbReference type="RefSeq" id="XP_037169982.1">
    <property type="nucleotide sequence ID" value="XM_037303335.1"/>
</dbReference>
<sequence length="207" mass="22841">MDIWIYEYQPTWPTSFLAIQSDLASDLARAPIAYRAITHVGSTAVPGQTGKNVIDVLITVRRADFAKHVILQQFKGALMHGVAQGGYYYLGDGGVRGRWSFKLRAAAAAEGGAGRVERNVYVAAEGSVVQRSCVALRDTLRAEPGLRVEYGRVKLEASGGECRNIMQYATKKNGVVRKILRKAGWSEEEIDEKEAQAVKDWPQGWEI</sequence>
<dbReference type="OrthoDB" id="630895at2759"/>
<name>A0A8H6G534_9LECA</name>
<evidence type="ECO:0000313" key="1">
    <source>
        <dbReference type="EMBL" id="KAF6240723.1"/>
    </source>
</evidence>
<dbReference type="PANTHER" id="PTHR34822">
    <property type="entry name" value="GRPB DOMAIN PROTEIN (AFU_ORTHOLOGUE AFUA_1G01530)"/>
    <property type="match status" value="1"/>
</dbReference>
<accession>A0A8H6G534</accession>
<comment type="caution">
    <text evidence="1">The sequence shown here is derived from an EMBL/GenBank/DDBJ whole genome shotgun (WGS) entry which is preliminary data.</text>
</comment>
<dbReference type="PANTHER" id="PTHR34822:SF1">
    <property type="entry name" value="GRPB FAMILY PROTEIN"/>
    <property type="match status" value="1"/>
</dbReference>
<gene>
    <name evidence="1" type="ORF">HO173_001396</name>
</gene>
<dbReference type="AlphaFoldDB" id="A0A8H6G534"/>
<dbReference type="InterPro" id="IPR007344">
    <property type="entry name" value="GrpB/CoaE"/>
</dbReference>
<evidence type="ECO:0000313" key="2">
    <source>
        <dbReference type="Proteomes" id="UP000578531"/>
    </source>
</evidence>
<dbReference type="Gene3D" id="3.30.460.10">
    <property type="entry name" value="Beta Polymerase, domain 2"/>
    <property type="match status" value="1"/>
</dbReference>
<dbReference type="SUPFAM" id="SSF81301">
    <property type="entry name" value="Nucleotidyltransferase"/>
    <property type="match status" value="1"/>
</dbReference>